<evidence type="ECO:0000256" key="1">
    <source>
        <dbReference type="SAM" id="Phobius"/>
    </source>
</evidence>
<dbReference type="Proteomes" id="UP001419268">
    <property type="component" value="Unassembled WGS sequence"/>
</dbReference>
<keyword evidence="3" id="KW-1185">Reference proteome</keyword>
<evidence type="ECO:0000313" key="2">
    <source>
        <dbReference type="EMBL" id="KAK9083045.1"/>
    </source>
</evidence>
<proteinExistence type="predicted"/>
<reference evidence="2 3" key="1">
    <citation type="submission" date="2024-01" db="EMBL/GenBank/DDBJ databases">
        <title>Genome assemblies of Stephania.</title>
        <authorList>
            <person name="Yang L."/>
        </authorList>
    </citation>
    <scope>NUCLEOTIDE SEQUENCE [LARGE SCALE GENOMIC DNA]</scope>
    <source>
        <strain evidence="2">JXDWG</strain>
        <tissue evidence="2">Leaf</tissue>
    </source>
</reference>
<accession>A0AAP0E0T5</accession>
<evidence type="ECO:0000313" key="3">
    <source>
        <dbReference type="Proteomes" id="UP001419268"/>
    </source>
</evidence>
<keyword evidence="1" id="KW-1133">Transmembrane helix</keyword>
<organism evidence="2 3">
    <name type="scientific">Stephania cephalantha</name>
    <dbReference type="NCBI Taxonomy" id="152367"/>
    <lineage>
        <taxon>Eukaryota</taxon>
        <taxon>Viridiplantae</taxon>
        <taxon>Streptophyta</taxon>
        <taxon>Embryophyta</taxon>
        <taxon>Tracheophyta</taxon>
        <taxon>Spermatophyta</taxon>
        <taxon>Magnoliopsida</taxon>
        <taxon>Ranunculales</taxon>
        <taxon>Menispermaceae</taxon>
        <taxon>Menispermoideae</taxon>
        <taxon>Cissampelideae</taxon>
        <taxon>Stephania</taxon>
    </lineage>
</organism>
<keyword evidence="1" id="KW-0812">Transmembrane</keyword>
<comment type="caution">
    <text evidence="2">The sequence shown here is derived from an EMBL/GenBank/DDBJ whole genome shotgun (WGS) entry which is preliminary data.</text>
</comment>
<feature type="transmembrane region" description="Helical" evidence="1">
    <location>
        <begin position="31"/>
        <end position="50"/>
    </location>
</feature>
<keyword evidence="1" id="KW-0472">Membrane</keyword>
<sequence>MHARGLPLDDVWCSTLFICYYYCMLDYCFHYIYSFVWVLWTFRFLVFLIFRSLDKQTVGVDAASVKSIFLALKYVDGSNNLWSFSY</sequence>
<dbReference type="EMBL" id="JBBNAG010000013">
    <property type="protein sequence ID" value="KAK9083045.1"/>
    <property type="molecule type" value="Genomic_DNA"/>
</dbReference>
<dbReference type="AlphaFoldDB" id="A0AAP0E0T5"/>
<gene>
    <name evidence="2" type="ORF">Scep_029516</name>
</gene>
<protein>
    <recommendedName>
        <fullName evidence="4">Transmembrane protein</fullName>
    </recommendedName>
</protein>
<evidence type="ECO:0008006" key="4">
    <source>
        <dbReference type="Google" id="ProtNLM"/>
    </source>
</evidence>
<name>A0AAP0E0T5_9MAGN</name>